<comment type="caution">
    <text evidence="1">The sequence shown here is derived from an EMBL/GenBank/DDBJ whole genome shotgun (WGS) entry which is preliminary data.</text>
</comment>
<reference evidence="1" key="2">
    <citation type="journal article" date="2019" name="IMA Fungus">
        <title>Genome sequencing and comparison of five Tilletia species to identify candidate genes for the detection of regulated species infecting wheat.</title>
        <authorList>
            <person name="Nguyen H.D.T."/>
            <person name="Sultana T."/>
            <person name="Kesanakurti P."/>
            <person name="Hambleton S."/>
        </authorList>
    </citation>
    <scope>NUCLEOTIDE SEQUENCE</scope>
    <source>
        <strain evidence="1">DAOMC 236416</strain>
    </source>
</reference>
<reference evidence="1" key="1">
    <citation type="submission" date="2016-04" db="EMBL/GenBank/DDBJ databases">
        <authorList>
            <person name="Nguyen H.D."/>
            <person name="Samba Siva P."/>
            <person name="Cullis J."/>
            <person name="Levesque C.A."/>
            <person name="Hambleton S."/>
        </authorList>
    </citation>
    <scope>NUCLEOTIDE SEQUENCE</scope>
    <source>
        <strain evidence="1">DAOMC 236416</strain>
    </source>
</reference>
<gene>
    <name evidence="1" type="ORF">A4X13_0g6491</name>
</gene>
<dbReference type="Proteomes" id="UP000077521">
    <property type="component" value="Unassembled WGS sequence"/>
</dbReference>
<proteinExistence type="predicted"/>
<evidence type="ECO:0000313" key="2">
    <source>
        <dbReference type="Proteomes" id="UP000077521"/>
    </source>
</evidence>
<keyword evidence="2" id="KW-1185">Reference proteome</keyword>
<protein>
    <submittedName>
        <fullName evidence="1">Uncharacterized protein</fullName>
    </submittedName>
</protein>
<name>A0A177TP14_9BASI</name>
<dbReference type="EMBL" id="LWDF02000626">
    <property type="protein sequence ID" value="KAE8244561.1"/>
    <property type="molecule type" value="Genomic_DNA"/>
</dbReference>
<evidence type="ECO:0000313" key="1">
    <source>
        <dbReference type="EMBL" id="KAE8244561.1"/>
    </source>
</evidence>
<organism evidence="1 2">
    <name type="scientific">Tilletia indica</name>
    <dbReference type="NCBI Taxonomy" id="43049"/>
    <lineage>
        <taxon>Eukaryota</taxon>
        <taxon>Fungi</taxon>
        <taxon>Dikarya</taxon>
        <taxon>Basidiomycota</taxon>
        <taxon>Ustilaginomycotina</taxon>
        <taxon>Exobasidiomycetes</taxon>
        <taxon>Tilletiales</taxon>
        <taxon>Tilletiaceae</taxon>
        <taxon>Tilletia</taxon>
    </lineage>
</organism>
<dbReference type="AlphaFoldDB" id="A0A177TP14"/>
<sequence>MTSPSRLPNTGTLAGIPISVQDQAGAAQHAGNIAARVAHGLARLELLEVDFARSAVRNQIWLESAETENRHQLEACIRNASQTLQEVQERTRRMKTNYVDDMAKITGQLKHCVSEIGREVRSAQDDWMQIHSQMMAVRTWNTALPEAARQLAETATSGASEAVSPPQYHDGGEGDTRLSRAQARSAFPGNASAGGPADEPRE</sequence>
<accession>A0A177TP14</accession>